<feature type="region of interest" description="Disordered" evidence="4">
    <location>
        <begin position="216"/>
        <end position="249"/>
    </location>
</feature>
<dbReference type="CDD" id="cd00041">
    <property type="entry name" value="CUB"/>
    <property type="match status" value="2"/>
</dbReference>
<evidence type="ECO:0000256" key="2">
    <source>
        <dbReference type="ARBA" id="ARBA00023157"/>
    </source>
</evidence>
<dbReference type="PANTHER" id="PTHR24251">
    <property type="entry name" value="OVOCHYMASE-RELATED"/>
    <property type="match status" value="1"/>
</dbReference>
<dbReference type="Gene3D" id="2.60.120.290">
    <property type="entry name" value="Spermadhesin, CUB domain"/>
    <property type="match status" value="3"/>
</dbReference>
<evidence type="ECO:0000256" key="3">
    <source>
        <dbReference type="PROSITE-ProRule" id="PRU00059"/>
    </source>
</evidence>
<dbReference type="OrthoDB" id="10009301at2759"/>
<keyword evidence="7" id="KW-1185">Reference proteome</keyword>
<dbReference type="SUPFAM" id="SSF49854">
    <property type="entry name" value="Spermadhesin, CUB domain"/>
    <property type="match status" value="3"/>
</dbReference>
<dbReference type="PROSITE" id="PS01180">
    <property type="entry name" value="CUB"/>
    <property type="match status" value="2"/>
</dbReference>
<evidence type="ECO:0000256" key="4">
    <source>
        <dbReference type="SAM" id="MobiDB-lite"/>
    </source>
</evidence>
<protein>
    <recommendedName>
        <fullName evidence="5">CUB domain-containing protein</fullName>
    </recommendedName>
</protein>
<gene>
    <name evidence="6" type="ORF">NHX12_004732</name>
</gene>
<name>A0A9Q0DXN7_9TELE</name>
<accession>A0A9Q0DXN7</accession>
<comment type="caution">
    <text evidence="3">Lacks conserved residue(s) required for the propagation of feature annotation.</text>
</comment>
<evidence type="ECO:0000313" key="7">
    <source>
        <dbReference type="Proteomes" id="UP001148018"/>
    </source>
</evidence>
<dbReference type="PANTHER" id="PTHR24251:SF47">
    <property type="entry name" value="CUB DOMAIN-CONTAINING PROTEIN 2"/>
    <property type="match status" value="1"/>
</dbReference>
<dbReference type="InterPro" id="IPR035914">
    <property type="entry name" value="Sperma_CUB_dom_sf"/>
</dbReference>
<evidence type="ECO:0000259" key="5">
    <source>
        <dbReference type="PROSITE" id="PS01180"/>
    </source>
</evidence>
<evidence type="ECO:0000256" key="1">
    <source>
        <dbReference type="ARBA" id="ARBA00022737"/>
    </source>
</evidence>
<keyword evidence="1" id="KW-0677">Repeat</keyword>
<comment type="caution">
    <text evidence="6">The sequence shown here is derived from an EMBL/GenBank/DDBJ whole genome shotgun (WGS) entry which is preliminary data.</text>
</comment>
<dbReference type="AlphaFoldDB" id="A0A9Q0DXN7"/>
<feature type="non-terminal residue" evidence="6">
    <location>
        <position position="249"/>
    </location>
</feature>
<feature type="domain" description="CUB" evidence="5">
    <location>
        <begin position="134"/>
        <end position="249"/>
    </location>
</feature>
<reference evidence="6" key="1">
    <citation type="submission" date="2022-07" db="EMBL/GenBank/DDBJ databases">
        <title>Chromosome-level genome of Muraenolepis orangiensis.</title>
        <authorList>
            <person name="Kim J."/>
        </authorList>
    </citation>
    <scope>NUCLEOTIDE SEQUENCE</scope>
    <source>
        <strain evidence="6">KU_S4_2022</strain>
        <tissue evidence="6">Muscle</tissue>
    </source>
</reference>
<dbReference type="Pfam" id="PF00431">
    <property type="entry name" value="CUB"/>
    <property type="match status" value="3"/>
</dbReference>
<dbReference type="EMBL" id="JANIIK010000111">
    <property type="protein sequence ID" value="KAJ3595428.1"/>
    <property type="molecule type" value="Genomic_DNA"/>
</dbReference>
<organism evidence="6 7">
    <name type="scientific">Muraenolepis orangiensis</name>
    <name type="common">Patagonian moray cod</name>
    <dbReference type="NCBI Taxonomy" id="630683"/>
    <lineage>
        <taxon>Eukaryota</taxon>
        <taxon>Metazoa</taxon>
        <taxon>Chordata</taxon>
        <taxon>Craniata</taxon>
        <taxon>Vertebrata</taxon>
        <taxon>Euteleostomi</taxon>
        <taxon>Actinopterygii</taxon>
        <taxon>Neopterygii</taxon>
        <taxon>Teleostei</taxon>
        <taxon>Neoteleostei</taxon>
        <taxon>Acanthomorphata</taxon>
        <taxon>Zeiogadaria</taxon>
        <taxon>Gadariae</taxon>
        <taxon>Gadiformes</taxon>
        <taxon>Muraenolepidoidei</taxon>
        <taxon>Muraenolepididae</taxon>
        <taxon>Muraenolepis</taxon>
    </lineage>
</organism>
<proteinExistence type="predicted"/>
<dbReference type="SMART" id="SM00042">
    <property type="entry name" value="CUB"/>
    <property type="match status" value="1"/>
</dbReference>
<feature type="domain" description="CUB" evidence="5">
    <location>
        <begin position="32"/>
        <end position="123"/>
    </location>
</feature>
<dbReference type="InterPro" id="IPR000859">
    <property type="entry name" value="CUB_dom"/>
</dbReference>
<keyword evidence="2" id="KW-1015">Disulfide bond</keyword>
<evidence type="ECO:0000313" key="6">
    <source>
        <dbReference type="EMBL" id="KAJ3595428.1"/>
    </source>
</evidence>
<dbReference type="Proteomes" id="UP001148018">
    <property type="component" value="Unassembled WGS sequence"/>
</dbReference>
<sequence>AHCKQGVKCGGDPGSSVLLTFHHFELEIHASCSYDYIKIYNGVSEDVPLSWQHQDTCGTGLSGLISSPRYPWEYSHNCSWTIHASNGSVVSLVFMDFQLENNEGCNFDFLLVVFKSDFNIGGRGFKAYYYSGECQQVLSAVSGNFSSPHFPGIYPNNINCHWTLTLAAGYRIKLFFPLVDWRQKQPDGQMRLRLGGDLRRGQPDGPLLGRWCGAERPPSSHLQGEQAAGGSEHRQEPGTPGLFGCLRRA</sequence>